<reference evidence="2" key="1">
    <citation type="submission" date="2022-11" db="EMBL/GenBank/DDBJ databases">
        <title>Chromosome-level genome of Pogonophryne albipinna.</title>
        <authorList>
            <person name="Jo E."/>
        </authorList>
    </citation>
    <scope>NUCLEOTIDE SEQUENCE</scope>
    <source>
        <strain evidence="2">SGF0006</strain>
        <tissue evidence="2">Muscle</tissue>
    </source>
</reference>
<comment type="caution">
    <text evidence="2">The sequence shown here is derived from an EMBL/GenBank/DDBJ whole genome shotgun (WGS) entry which is preliminary data.</text>
</comment>
<proteinExistence type="predicted"/>
<evidence type="ECO:0000256" key="1">
    <source>
        <dbReference type="SAM" id="MobiDB-lite"/>
    </source>
</evidence>
<sequence>MRDQTLSGPQITAGTGSRDQSSCPPVMADPPTSGPDLSPGGRLNVFPVTSHHAAQCFTVELQETLRM</sequence>
<dbReference type="Proteomes" id="UP001219934">
    <property type="component" value="Unassembled WGS sequence"/>
</dbReference>
<organism evidence="2 3">
    <name type="scientific">Pogonophryne albipinna</name>
    <dbReference type="NCBI Taxonomy" id="1090488"/>
    <lineage>
        <taxon>Eukaryota</taxon>
        <taxon>Metazoa</taxon>
        <taxon>Chordata</taxon>
        <taxon>Craniata</taxon>
        <taxon>Vertebrata</taxon>
        <taxon>Euteleostomi</taxon>
        <taxon>Actinopterygii</taxon>
        <taxon>Neopterygii</taxon>
        <taxon>Teleostei</taxon>
        <taxon>Neoteleostei</taxon>
        <taxon>Acanthomorphata</taxon>
        <taxon>Eupercaria</taxon>
        <taxon>Perciformes</taxon>
        <taxon>Notothenioidei</taxon>
        <taxon>Pogonophryne</taxon>
    </lineage>
</organism>
<evidence type="ECO:0000313" key="2">
    <source>
        <dbReference type="EMBL" id="KAJ4924238.1"/>
    </source>
</evidence>
<evidence type="ECO:0000313" key="3">
    <source>
        <dbReference type="Proteomes" id="UP001219934"/>
    </source>
</evidence>
<feature type="region of interest" description="Disordered" evidence="1">
    <location>
        <begin position="1"/>
        <end position="41"/>
    </location>
</feature>
<dbReference type="EMBL" id="JAPTMU010000023">
    <property type="protein sequence ID" value="KAJ4924238.1"/>
    <property type="molecule type" value="Genomic_DNA"/>
</dbReference>
<dbReference type="AlphaFoldDB" id="A0AAD6F8B2"/>
<gene>
    <name evidence="2" type="ORF">JOQ06_000478</name>
</gene>
<name>A0AAD6F8B2_9TELE</name>
<feature type="compositionally biased region" description="Polar residues" evidence="1">
    <location>
        <begin position="1"/>
        <end position="23"/>
    </location>
</feature>
<protein>
    <submittedName>
        <fullName evidence="2">Uncharacterized protein</fullName>
    </submittedName>
</protein>
<accession>A0AAD6F8B2</accession>
<keyword evidence="3" id="KW-1185">Reference proteome</keyword>